<dbReference type="PROSITE" id="PS50067">
    <property type="entry name" value="KINESIN_MOTOR_2"/>
    <property type="match status" value="1"/>
</dbReference>
<dbReference type="CDD" id="cd22707">
    <property type="entry name" value="FHA_KIF14"/>
    <property type="match status" value="1"/>
</dbReference>
<proteinExistence type="inferred from homology"/>
<dbReference type="PANTHER" id="PTHR47117:SF5">
    <property type="entry name" value="KINESIN-LIKE PROTEIN KIF14"/>
    <property type="match status" value="1"/>
</dbReference>
<keyword evidence="3" id="KW-0493">Microtubule</keyword>
<feature type="coiled-coil region" evidence="10">
    <location>
        <begin position="295"/>
        <end position="398"/>
    </location>
</feature>
<feature type="domain" description="Kinesin motor" evidence="12">
    <location>
        <begin position="1"/>
        <end position="76"/>
    </location>
</feature>
<feature type="coiled-coil region" evidence="10">
    <location>
        <begin position="91"/>
        <end position="162"/>
    </location>
</feature>
<evidence type="ECO:0000256" key="8">
    <source>
        <dbReference type="ARBA" id="ARBA00023212"/>
    </source>
</evidence>
<keyword evidence="4" id="KW-0547">Nucleotide-binding</keyword>
<feature type="region of interest" description="Disordered" evidence="11">
    <location>
        <begin position="436"/>
        <end position="455"/>
    </location>
</feature>
<name>A0ABQ9E5Z3_TEGGR</name>
<dbReference type="EMBL" id="JARBDR010000919">
    <property type="protein sequence ID" value="KAJ8300829.1"/>
    <property type="molecule type" value="Genomic_DNA"/>
</dbReference>
<evidence type="ECO:0000256" key="10">
    <source>
        <dbReference type="SAM" id="Coils"/>
    </source>
</evidence>
<organism evidence="13 14">
    <name type="scientific">Tegillarca granosa</name>
    <name type="common">Malaysian cockle</name>
    <name type="synonym">Anadara granosa</name>
    <dbReference type="NCBI Taxonomy" id="220873"/>
    <lineage>
        <taxon>Eukaryota</taxon>
        <taxon>Metazoa</taxon>
        <taxon>Spiralia</taxon>
        <taxon>Lophotrochozoa</taxon>
        <taxon>Mollusca</taxon>
        <taxon>Bivalvia</taxon>
        <taxon>Autobranchia</taxon>
        <taxon>Pteriomorphia</taxon>
        <taxon>Arcoida</taxon>
        <taxon>Arcoidea</taxon>
        <taxon>Arcidae</taxon>
        <taxon>Tegillarca</taxon>
    </lineage>
</organism>
<comment type="caution">
    <text evidence="9">Lacks conserved residue(s) required for the propagation of feature annotation.</text>
</comment>
<feature type="region of interest" description="Disordered" evidence="11">
    <location>
        <begin position="400"/>
        <end position="424"/>
    </location>
</feature>
<evidence type="ECO:0000256" key="1">
    <source>
        <dbReference type="ARBA" id="ARBA00004245"/>
    </source>
</evidence>
<dbReference type="Proteomes" id="UP001217089">
    <property type="component" value="Unassembled WGS sequence"/>
</dbReference>
<dbReference type="SMART" id="SM00240">
    <property type="entry name" value="FHA"/>
    <property type="match status" value="1"/>
</dbReference>
<dbReference type="Gene3D" id="6.10.250.2520">
    <property type="match status" value="1"/>
</dbReference>
<dbReference type="SUPFAM" id="SSF49879">
    <property type="entry name" value="SMAD/FHA domain"/>
    <property type="match status" value="1"/>
</dbReference>
<dbReference type="InterPro" id="IPR035964">
    <property type="entry name" value="I/LWEQ_dom_sf"/>
</dbReference>
<dbReference type="PANTHER" id="PTHR47117">
    <property type="entry name" value="STAR-RELATED LIPID TRANSFER PROTEIN 9"/>
    <property type="match status" value="1"/>
</dbReference>
<keyword evidence="6 10" id="KW-0175">Coiled coil</keyword>
<dbReference type="InterPro" id="IPR000253">
    <property type="entry name" value="FHA_dom"/>
</dbReference>
<keyword evidence="7" id="KW-0505">Motor protein</keyword>
<evidence type="ECO:0000256" key="2">
    <source>
        <dbReference type="ARBA" id="ARBA00022490"/>
    </source>
</evidence>
<keyword evidence="14" id="KW-1185">Reference proteome</keyword>
<dbReference type="Gene3D" id="3.40.850.10">
    <property type="entry name" value="Kinesin motor domain"/>
    <property type="match status" value="1"/>
</dbReference>
<accession>A0ABQ9E5Z3</accession>
<reference evidence="13 14" key="1">
    <citation type="submission" date="2022-12" db="EMBL/GenBank/DDBJ databases">
        <title>Chromosome-level genome of Tegillarca granosa.</title>
        <authorList>
            <person name="Kim J."/>
        </authorList>
    </citation>
    <scope>NUCLEOTIDE SEQUENCE [LARGE SCALE GENOMIC DNA]</scope>
    <source>
        <strain evidence="13">Teg-2019</strain>
        <tissue evidence="13">Adductor muscle</tissue>
    </source>
</reference>
<dbReference type="SUPFAM" id="SSF52540">
    <property type="entry name" value="P-loop containing nucleoside triphosphate hydrolases"/>
    <property type="match status" value="1"/>
</dbReference>
<feature type="compositionally biased region" description="Acidic residues" evidence="11">
    <location>
        <begin position="413"/>
        <end position="424"/>
    </location>
</feature>
<evidence type="ECO:0000256" key="3">
    <source>
        <dbReference type="ARBA" id="ARBA00022701"/>
    </source>
</evidence>
<dbReference type="InterPro" id="IPR001752">
    <property type="entry name" value="Kinesin_motor_dom"/>
</dbReference>
<evidence type="ECO:0000256" key="6">
    <source>
        <dbReference type="ARBA" id="ARBA00023054"/>
    </source>
</evidence>
<comment type="similarity">
    <text evidence="9">Belongs to the TRAFAC class myosin-kinesin ATPase superfamily. Kinesin family.</text>
</comment>
<evidence type="ECO:0000313" key="13">
    <source>
        <dbReference type="EMBL" id="KAJ8300829.1"/>
    </source>
</evidence>
<comment type="caution">
    <text evidence="13">The sequence shown here is derived from an EMBL/GenBank/DDBJ whole genome shotgun (WGS) entry which is preliminary data.</text>
</comment>
<keyword evidence="8" id="KW-0206">Cytoskeleton</keyword>
<evidence type="ECO:0000259" key="12">
    <source>
        <dbReference type="PROSITE" id="PS50067"/>
    </source>
</evidence>
<dbReference type="Pfam" id="PF00498">
    <property type="entry name" value="FHA"/>
    <property type="match status" value="1"/>
</dbReference>
<evidence type="ECO:0000256" key="9">
    <source>
        <dbReference type="PROSITE-ProRule" id="PRU00283"/>
    </source>
</evidence>
<dbReference type="Pfam" id="PF16183">
    <property type="entry name" value="Kinesin_assoc"/>
    <property type="match status" value="1"/>
</dbReference>
<keyword evidence="5" id="KW-0067">ATP-binding</keyword>
<evidence type="ECO:0000256" key="11">
    <source>
        <dbReference type="SAM" id="MobiDB-lite"/>
    </source>
</evidence>
<evidence type="ECO:0000256" key="5">
    <source>
        <dbReference type="ARBA" id="ARBA00022840"/>
    </source>
</evidence>
<protein>
    <recommendedName>
        <fullName evidence="12">Kinesin motor domain-containing protein</fullName>
    </recommendedName>
</protein>
<comment type="subcellular location">
    <subcellularLocation>
        <location evidence="1">Cytoplasm</location>
        <location evidence="1">Cytoskeleton</location>
    </subcellularLocation>
</comment>
<evidence type="ECO:0000313" key="14">
    <source>
        <dbReference type="Proteomes" id="UP001217089"/>
    </source>
</evidence>
<dbReference type="Pfam" id="PF00225">
    <property type="entry name" value="Kinesin"/>
    <property type="match status" value="1"/>
</dbReference>
<dbReference type="SUPFAM" id="SSF109885">
    <property type="entry name" value="I/LWEQ domain"/>
    <property type="match status" value="1"/>
</dbReference>
<evidence type="ECO:0000256" key="4">
    <source>
        <dbReference type="ARBA" id="ARBA00022741"/>
    </source>
</evidence>
<evidence type="ECO:0000256" key="7">
    <source>
        <dbReference type="ARBA" id="ARBA00023175"/>
    </source>
</evidence>
<dbReference type="InterPro" id="IPR008984">
    <property type="entry name" value="SMAD_FHA_dom_sf"/>
</dbReference>
<gene>
    <name evidence="13" type="ORF">KUTeg_022348</name>
</gene>
<dbReference type="InterPro" id="IPR027417">
    <property type="entry name" value="P-loop_NTPase"/>
</dbReference>
<dbReference type="SMART" id="SM00129">
    <property type="entry name" value="KISc"/>
    <property type="match status" value="1"/>
</dbReference>
<sequence length="767" mass="86390">MMSLGKVISQLSDQSITIGKKKKAFIPYRDSVLTWLLKESLGGNSKTAMIATISPAHHHTEETLSTLRYAKQARNIVNTARVNEDPKARIIRELKAEIERLRDQQGGMNGDTHLANLEEIASLRDQLLSKEREMDEIKRSWQERLKKAEERKMQEAKQLEKAGISFKVDNKLPNLVNLNEDPQLSDLLLYVIKEGQTRVGRMCPDSKHEIQLSGALIADDHCIINNVESVVNITPIGDAPTYVNGDMVLEPTILHHGDRVILGGDHYFRFNHPMEVKNKTSQASQEMKDFEYAKQELLNAQESRLQAELEEAREEARRQAEEEKLREIEKAKREAEIELNMQKTGYEGKLLELEQVLKTQLEEVQQAQQSRQEAEDAIQKLKKQKMMLEQEVIAGRKRQQLEANAAKKNETEGSADDEVFNDPEDNWEQDQKALSPFIKSPKSRHGPRRSFQSPINRSSVMSKGKMEVTLGDKILESCDRMKRVVTMVLDLCCNEDSVSSSLGELAIATDTCIKSIEQSTEDSTKVNSSSDVCMSFLNGCDVFIDKSLQGGIKSLEDWKSKAQSYISNTADKLNLGEIPVKVEFVVNSAIDLLSNCQELQVEVNSSMRESIDSLPSEYYSINYRRSQGLVNQVSDLVEKTGLLMQHTQPVLEGEDGDLRKISRCAEMIQKSAIQLLVSSNTDKNKSRTLSDSIDQSDCSVLSTVQMEQLEHAARELKTGAQSLIEQVDKVMSYDRQVSTPRGRRLLPASPDRAAASPISRGVTIKRL</sequence>
<dbReference type="InterPro" id="IPR032405">
    <property type="entry name" value="Kinesin_assoc"/>
</dbReference>
<dbReference type="Gene3D" id="2.60.200.20">
    <property type="match status" value="1"/>
</dbReference>
<dbReference type="InterPro" id="IPR036961">
    <property type="entry name" value="Kinesin_motor_dom_sf"/>
</dbReference>
<keyword evidence="2" id="KW-0963">Cytoplasm</keyword>